<keyword evidence="6" id="KW-0206">Cytoskeleton</keyword>
<keyword evidence="4" id="KW-0243">Dynein</keyword>
<dbReference type="EMBL" id="CAXLJL010000652">
    <property type="protein sequence ID" value="CAL5139814.1"/>
    <property type="molecule type" value="Genomic_DNA"/>
</dbReference>
<keyword evidence="3" id="KW-0493">Microtubule</keyword>
<feature type="compositionally biased region" description="Low complexity" evidence="7">
    <location>
        <begin position="1"/>
        <end position="18"/>
    </location>
</feature>
<evidence type="ECO:0000256" key="4">
    <source>
        <dbReference type="ARBA" id="ARBA00023017"/>
    </source>
</evidence>
<feature type="compositionally biased region" description="Low complexity" evidence="7">
    <location>
        <begin position="36"/>
        <end position="52"/>
    </location>
</feature>
<dbReference type="AlphaFoldDB" id="A0AAV2TUD2"/>
<feature type="compositionally biased region" description="Polar residues" evidence="7">
    <location>
        <begin position="158"/>
        <end position="171"/>
    </location>
</feature>
<comment type="caution">
    <text evidence="8">The sequence shown here is derived from an EMBL/GenBank/DDBJ whole genome shotgun (WGS) entry which is preliminary data.</text>
</comment>
<keyword evidence="5" id="KW-0505">Motor protein</keyword>
<feature type="compositionally biased region" description="Polar residues" evidence="7">
    <location>
        <begin position="134"/>
        <end position="146"/>
    </location>
</feature>
<feature type="compositionally biased region" description="Basic and acidic residues" evidence="7">
    <location>
        <begin position="147"/>
        <end position="156"/>
    </location>
</feature>
<evidence type="ECO:0000256" key="7">
    <source>
        <dbReference type="SAM" id="MobiDB-lite"/>
    </source>
</evidence>
<dbReference type="GO" id="GO:0005874">
    <property type="term" value="C:microtubule"/>
    <property type="evidence" value="ECO:0007669"/>
    <property type="project" value="UniProtKB-KW"/>
</dbReference>
<evidence type="ECO:0000256" key="2">
    <source>
        <dbReference type="ARBA" id="ARBA00022490"/>
    </source>
</evidence>
<dbReference type="InterPro" id="IPR022780">
    <property type="entry name" value="Dynein_light_int_chain"/>
</dbReference>
<sequence length="171" mass="17452">MVEQLSAAAAGSPSLNAARQSMGSPRSPAASLRGKPSPVSASSVASCAPSASGTAARASEGVLANFFTSLLNKRSNVVGTPTNTPAAANLPVSDKIGMSPKDIQVELERLARSSREALDVSKTLSKEAEPVETDASTQLSEETQPTEVKDPAEKTELTPGTETSDTQPAAS</sequence>
<proteinExistence type="predicted"/>
<feature type="compositionally biased region" description="Basic and acidic residues" evidence="7">
    <location>
        <begin position="111"/>
        <end position="129"/>
    </location>
</feature>
<gene>
    <name evidence="8" type="ORF">CDAUBV1_LOCUS15008</name>
</gene>
<evidence type="ECO:0000256" key="1">
    <source>
        <dbReference type="ARBA" id="ARBA00004245"/>
    </source>
</evidence>
<keyword evidence="2" id="KW-0963">Cytoplasm</keyword>
<evidence type="ECO:0000313" key="8">
    <source>
        <dbReference type="EMBL" id="CAL5139814.1"/>
    </source>
</evidence>
<dbReference type="Pfam" id="PF05783">
    <property type="entry name" value="DLIC"/>
    <property type="match status" value="1"/>
</dbReference>
<organism evidence="8 9">
    <name type="scientific">Calicophoron daubneyi</name>
    <name type="common">Rumen fluke</name>
    <name type="synonym">Paramphistomum daubneyi</name>
    <dbReference type="NCBI Taxonomy" id="300641"/>
    <lineage>
        <taxon>Eukaryota</taxon>
        <taxon>Metazoa</taxon>
        <taxon>Spiralia</taxon>
        <taxon>Lophotrochozoa</taxon>
        <taxon>Platyhelminthes</taxon>
        <taxon>Trematoda</taxon>
        <taxon>Digenea</taxon>
        <taxon>Plagiorchiida</taxon>
        <taxon>Pronocephalata</taxon>
        <taxon>Paramphistomoidea</taxon>
        <taxon>Paramphistomidae</taxon>
        <taxon>Calicophoron</taxon>
    </lineage>
</organism>
<accession>A0AAV2TUD2</accession>
<reference evidence="8" key="1">
    <citation type="submission" date="2024-06" db="EMBL/GenBank/DDBJ databases">
        <authorList>
            <person name="Liu X."/>
            <person name="Lenzi L."/>
            <person name="Haldenby T S."/>
            <person name="Uol C."/>
        </authorList>
    </citation>
    <scope>NUCLEOTIDE SEQUENCE</scope>
</reference>
<evidence type="ECO:0000256" key="6">
    <source>
        <dbReference type="ARBA" id="ARBA00023212"/>
    </source>
</evidence>
<feature type="region of interest" description="Disordered" evidence="7">
    <location>
        <begin position="1"/>
        <end position="55"/>
    </location>
</feature>
<dbReference type="Proteomes" id="UP001497525">
    <property type="component" value="Unassembled WGS sequence"/>
</dbReference>
<dbReference type="GO" id="GO:0030286">
    <property type="term" value="C:dynein complex"/>
    <property type="evidence" value="ECO:0007669"/>
    <property type="project" value="UniProtKB-KW"/>
</dbReference>
<protein>
    <submittedName>
        <fullName evidence="8">Uncharacterized protein</fullName>
    </submittedName>
</protein>
<comment type="subcellular location">
    <subcellularLocation>
        <location evidence="1">Cytoplasm</location>
        <location evidence="1">Cytoskeleton</location>
    </subcellularLocation>
</comment>
<evidence type="ECO:0000313" key="9">
    <source>
        <dbReference type="Proteomes" id="UP001497525"/>
    </source>
</evidence>
<feature type="region of interest" description="Disordered" evidence="7">
    <location>
        <begin position="111"/>
        <end position="171"/>
    </location>
</feature>
<name>A0AAV2TUD2_CALDB</name>
<evidence type="ECO:0000256" key="5">
    <source>
        <dbReference type="ARBA" id="ARBA00023175"/>
    </source>
</evidence>
<evidence type="ECO:0000256" key="3">
    <source>
        <dbReference type="ARBA" id="ARBA00022701"/>
    </source>
</evidence>